<dbReference type="EMBL" id="CP034940">
    <property type="protein sequence ID" value="QAY18866.1"/>
    <property type="molecule type" value="Genomic_DNA"/>
</dbReference>
<dbReference type="KEGG" id="hezz:EO776_01910"/>
<proteinExistence type="predicted"/>
<organism evidence="1 2">
    <name type="scientific">Halorubrum ezzemoulense</name>
    <name type="common">Halorubrum chaoviator</name>
    <dbReference type="NCBI Taxonomy" id="337243"/>
    <lineage>
        <taxon>Archaea</taxon>
        <taxon>Methanobacteriati</taxon>
        <taxon>Methanobacteriota</taxon>
        <taxon>Stenosarchaea group</taxon>
        <taxon>Halobacteria</taxon>
        <taxon>Halobacteriales</taxon>
        <taxon>Haloferacaceae</taxon>
        <taxon>Halorubrum</taxon>
    </lineage>
</organism>
<sequence length="66" mass="7658">MIRDVEDRGFDIEAASTVNQKREPVTHVVDERFSPRVECSTRRPAFGQRRELAFVEILFGDDPHVE</sequence>
<evidence type="ECO:0000313" key="2">
    <source>
        <dbReference type="Proteomes" id="UP000293073"/>
    </source>
</evidence>
<dbReference type="Proteomes" id="UP000293073">
    <property type="component" value="Chromosome"/>
</dbReference>
<gene>
    <name evidence="1" type="ORF">EO776_01910</name>
</gene>
<protein>
    <submittedName>
        <fullName evidence="1">Uncharacterized protein</fullName>
    </submittedName>
</protein>
<evidence type="ECO:0000313" key="1">
    <source>
        <dbReference type="EMBL" id="QAY18866.1"/>
    </source>
</evidence>
<accession>A0A481RCE9</accession>
<reference evidence="2" key="1">
    <citation type="submission" date="2019-01" db="EMBL/GenBank/DDBJ databases">
        <title>Complete genome of Halorubrum ezzemoulense strain FB21.</title>
        <authorList>
            <person name="Feng Y."/>
            <person name="Louyakis A.S."/>
            <person name="Papke R.T."/>
            <person name="Gogarten J.P."/>
        </authorList>
    </citation>
    <scope>NUCLEOTIDE SEQUENCE [LARGE SCALE GENOMIC DNA]</scope>
    <source>
        <strain evidence="2">Fb21</strain>
    </source>
</reference>
<name>A0A481RCE9_HALEZ</name>
<dbReference type="AlphaFoldDB" id="A0A481RCE9"/>